<feature type="compositionally biased region" description="Basic and acidic residues" evidence="1">
    <location>
        <begin position="41"/>
        <end position="57"/>
    </location>
</feature>
<dbReference type="EMBL" id="CAUYUJ010015021">
    <property type="protein sequence ID" value="CAK0848923.1"/>
    <property type="molecule type" value="Genomic_DNA"/>
</dbReference>
<name>A0ABN9TRY2_9DINO</name>
<evidence type="ECO:0000313" key="2">
    <source>
        <dbReference type="EMBL" id="CAK0848923.1"/>
    </source>
</evidence>
<evidence type="ECO:0000313" key="3">
    <source>
        <dbReference type="Proteomes" id="UP001189429"/>
    </source>
</evidence>
<feature type="region of interest" description="Disordered" evidence="1">
    <location>
        <begin position="19"/>
        <end position="62"/>
    </location>
</feature>
<organism evidence="2 3">
    <name type="scientific">Prorocentrum cordatum</name>
    <dbReference type="NCBI Taxonomy" id="2364126"/>
    <lineage>
        <taxon>Eukaryota</taxon>
        <taxon>Sar</taxon>
        <taxon>Alveolata</taxon>
        <taxon>Dinophyceae</taxon>
        <taxon>Prorocentrales</taxon>
        <taxon>Prorocentraceae</taxon>
        <taxon>Prorocentrum</taxon>
    </lineage>
</organism>
<sequence>MPRTRYCAGWIRQLCCASPQRGPESASAGPGCEEQPGPTANRRDPARSRCSPTRREALSQSAAAASVSWTSRLASAHRAPATPWALRDEALILASGQQADERIAAVVRQRREGPQDVCNPLPVVVVDAGSAARAQQALQRSLFGSRAVAMAQMQLESP</sequence>
<keyword evidence="3" id="KW-1185">Reference proteome</keyword>
<accession>A0ABN9TRY2</accession>
<reference evidence="2" key="1">
    <citation type="submission" date="2023-10" db="EMBL/GenBank/DDBJ databases">
        <authorList>
            <person name="Chen Y."/>
            <person name="Shah S."/>
            <person name="Dougan E. K."/>
            <person name="Thang M."/>
            <person name="Chan C."/>
        </authorList>
    </citation>
    <scope>NUCLEOTIDE SEQUENCE [LARGE SCALE GENOMIC DNA]</scope>
</reference>
<protein>
    <submittedName>
        <fullName evidence="2">Uncharacterized protein</fullName>
    </submittedName>
</protein>
<proteinExistence type="predicted"/>
<gene>
    <name evidence="2" type="ORF">PCOR1329_LOCUS41753</name>
</gene>
<dbReference type="Proteomes" id="UP001189429">
    <property type="component" value="Unassembled WGS sequence"/>
</dbReference>
<comment type="caution">
    <text evidence="2">The sequence shown here is derived from an EMBL/GenBank/DDBJ whole genome shotgun (WGS) entry which is preliminary data.</text>
</comment>
<evidence type="ECO:0000256" key="1">
    <source>
        <dbReference type="SAM" id="MobiDB-lite"/>
    </source>
</evidence>